<evidence type="ECO:0000313" key="1">
    <source>
        <dbReference type="EMBL" id="EGV31098.1"/>
    </source>
</evidence>
<dbReference type="InterPro" id="IPR035979">
    <property type="entry name" value="RBD_domain_sf"/>
</dbReference>
<name>G2E1P0_9GAMM</name>
<proteinExistence type="predicted"/>
<dbReference type="Proteomes" id="UP000004200">
    <property type="component" value="Unassembled WGS sequence"/>
</dbReference>
<evidence type="ECO:0000313" key="2">
    <source>
        <dbReference type="Proteomes" id="UP000004200"/>
    </source>
</evidence>
<comment type="caution">
    <text evidence="1">The sequence shown here is derived from an EMBL/GenBank/DDBJ whole genome shotgun (WGS) entry which is preliminary data.</text>
</comment>
<organism evidence="1 2">
    <name type="scientific">Thiorhodococcus drewsii AZ1</name>
    <dbReference type="NCBI Taxonomy" id="765913"/>
    <lineage>
        <taxon>Bacteria</taxon>
        <taxon>Pseudomonadati</taxon>
        <taxon>Pseudomonadota</taxon>
        <taxon>Gammaproteobacteria</taxon>
        <taxon>Chromatiales</taxon>
        <taxon>Chromatiaceae</taxon>
        <taxon>Thiorhodococcus</taxon>
    </lineage>
</organism>
<gene>
    <name evidence="1" type="ORF">ThidrDRAFT_2203</name>
</gene>
<evidence type="ECO:0008006" key="3">
    <source>
        <dbReference type="Google" id="ProtNLM"/>
    </source>
</evidence>
<dbReference type="SUPFAM" id="SSF54928">
    <property type="entry name" value="RNA-binding domain, RBD"/>
    <property type="match status" value="1"/>
</dbReference>
<accession>G2E1P0</accession>
<protein>
    <recommendedName>
        <fullName evidence="3">RNP-1 like RNA-binding protein</fullName>
    </recommendedName>
</protein>
<reference evidence="1 2" key="1">
    <citation type="submission" date="2011-06" db="EMBL/GenBank/DDBJ databases">
        <title>The draft genome of Thiorhodococcus drewsii AZ1.</title>
        <authorList>
            <consortium name="US DOE Joint Genome Institute (JGI-PGF)"/>
            <person name="Lucas S."/>
            <person name="Han J."/>
            <person name="Lapidus A."/>
            <person name="Cheng J.-F."/>
            <person name="Goodwin L."/>
            <person name="Pitluck S."/>
            <person name="Peters L."/>
            <person name="Land M.L."/>
            <person name="Hauser L."/>
            <person name="Vogl K."/>
            <person name="Liu Z."/>
            <person name="Imhoff J."/>
            <person name="Thiel V."/>
            <person name="Frigaard N.-U."/>
            <person name="Bryant D.A."/>
            <person name="Woyke T.J."/>
        </authorList>
    </citation>
    <scope>NUCLEOTIDE SEQUENCE [LARGE SCALE GENOMIC DNA]</scope>
    <source>
        <strain evidence="1 2">AZ1</strain>
    </source>
</reference>
<dbReference type="GO" id="GO:0003676">
    <property type="term" value="F:nucleic acid binding"/>
    <property type="evidence" value="ECO:0007669"/>
    <property type="project" value="InterPro"/>
</dbReference>
<dbReference type="OrthoDB" id="5801901at2"/>
<dbReference type="eggNOG" id="ENOG50331QQ">
    <property type="taxonomic scope" value="Bacteria"/>
</dbReference>
<dbReference type="AlphaFoldDB" id="G2E1P0"/>
<sequence>MEVFVGNLPATATLLDLHALLEVIMVRPDFRVHQGRDHQERGYHFLVVRTDSREAGESLIAALHGREYAGHVLEAREYHSRAVDTGWPDQERRLNPG</sequence>
<keyword evidence="2" id="KW-1185">Reference proteome</keyword>
<dbReference type="EMBL" id="AFWT01000014">
    <property type="protein sequence ID" value="EGV31098.1"/>
    <property type="molecule type" value="Genomic_DNA"/>
</dbReference>
<dbReference type="RefSeq" id="WP_007040916.1">
    <property type="nucleotide sequence ID" value="NZ_AFWT01000014.1"/>
</dbReference>
<dbReference type="Gene3D" id="3.30.70.330">
    <property type="match status" value="1"/>
</dbReference>
<dbReference type="InterPro" id="IPR012677">
    <property type="entry name" value="Nucleotide-bd_a/b_plait_sf"/>
</dbReference>